<dbReference type="InterPro" id="IPR012902">
    <property type="entry name" value="N_methyl_site"/>
</dbReference>
<evidence type="ECO:0000313" key="2">
    <source>
        <dbReference type="EMBL" id="MEX0430635.1"/>
    </source>
</evidence>
<keyword evidence="1" id="KW-1133">Transmembrane helix</keyword>
<dbReference type="Gene3D" id="3.30.700.10">
    <property type="entry name" value="Glycoprotein, Type 4 Pilin"/>
    <property type="match status" value="1"/>
</dbReference>
<comment type="caution">
    <text evidence="2">The sequence shown here is derived from an EMBL/GenBank/DDBJ whole genome shotgun (WGS) entry which is preliminary data.</text>
</comment>
<reference evidence="2 3" key="1">
    <citation type="submission" date="2024-02" db="EMBL/GenBank/DDBJ databases">
        <title>New especies of Spiribacter isolated from saline water.</title>
        <authorList>
            <person name="Leon M.J."/>
            <person name="De La Haba R."/>
            <person name="Sanchez-Porro C."/>
            <person name="Ventosa A."/>
        </authorList>
    </citation>
    <scope>NUCLEOTIDE SEQUENCE [LARGE SCALE GENOMIC DNA]</scope>
    <source>
        <strain evidence="3">ag22IC4-189</strain>
    </source>
</reference>
<feature type="transmembrane region" description="Helical" evidence="1">
    <location>
        <begin position="12"/>
        <end position="32"/>
    </location>
</feature>
<organism evidence="2 3">
    <name type="scientific">Spiribacter insolitus</name>
    <dbReference type="NCBI Taxonomy" id="3122417"/>
    <lineage>
        <taxon>Bacteria</taxon>
        <taxon>Pseudomonadati</taxon>
        <taxon>Pseudomonadota</taxon>
        <taxon>Gammaproteobacteria</taxon>
        <taxon>Chromatiales</taxon>
        <taxon>Ectothiorhodospiraceae</taxon>
        <taxon>Spiribacter</taxon>
    </lineage>
</organism>
<keyword evidence="3" id="KW-1185">Reference proteome</keyword>
<name>A0ABV3T781_9GAMM</name>
<dbReference type="Proteomes" id="UP001556637">
    <property type="component" value="Unassembled WGS sequence"/>
</dbReference>
<proteinExistence type="predicted"/>
<dbReference type="SUPFAM" id="SSF54523">
    <property type="entry name" value="Pili subunits"/>
    <property type="match status" value="1"/>
</dbReference>
<evidence type="ECO:0000256" key="1">
    <source>
        <dbReference type="SAM" id="Phobius"/>
    </source>
</evidence>
<dbReference type="NCBIfam" id="TIGR02532">
    <property type="entry name" value="IV_pilin_GFxxxE"/>
    <property type="match status" value="1"/>
</dbReference>
<protein>
    <submittedName>
        <fullName evidence="2">Prepilin-type N-terminal cleavage/methylation domain-containing protein</fullName>
    </submittedName>
</protein>
<evidence type="ECO:0000313" key="3">
    <source>
        <dbReference type="Proteomes" id="UP001556637"/>
    </source>
</evidence>
<dbReference type="EMBL" id="JBAKFF010000001">
    <property type="protein sequence ID" value="MEX0430635.1"/>
    <property type="molecule type" value="Genomic_DNA"/>
</dbReference>
<sequence length="146" mass="15566">MRPQGGFTLMEIVITIAVLGILAGVAFNVSGIGGNRISEVLRAEDRVKTELRRARAEALYRLPEMDGNSEQPFIALIDAFASDASVCPEEVPFLHPIGEVDANSVSCSGCAGCLSGNNIKIKISIDSTERCLQLISANGKINEIDC</sequence>
<gene>
    <name evidence="2" type="ORF">V6X30_04355</name>
</gene>
<accession>A0ABV3T781</accession>
<dbReference type="Pfam" id="PF07963">
    <property type="entry name" value="N_methyl"/>
    <property type="match status" value="1"/>
</dbReference>
<keyword evidence="1" id="KW-0472">Membrane</keyword>
<keyword evidence="1" id="KW-0812">Transmembrane</keyword>
<dbReference type="RefSeq" id="WP_367983423.1">
    <property type="nucleotide sequence ID" value="NZ_JBAKFF010000001.1"/>
</dbReference>
<dbReference type="InterPro" id="IPR045584">
    <property type="entry name" value="Pilin-like"/>
</dbReference>